<feature type="compositionally biased region" description="Polar residues" evidence="1">
    <location>
        <begin position="159"/>
        <end position="173"/>
    </location>
</feature>
<keyword evidence="3" id="KW-1185">Reference proteome</keyword>
<gene>
    <name evidence="2" type="ORF">LY79DRAFT_579431</name>
</gene>
<feature type="region of interest" description="Disordered" evidence="1">
    <location>
        <begin position="148"/>
        <end position="175"/>
    </location>
</feature>
<protein>
    <submittedName>
        <fullName evidence="2">Uncharacterized protein</fullName>
    </submittedName>
</protein>
<proteinExistence type="predicted"/>
<dbReference type="GeneID" id="85444265"/>
<evidence type="ECO:0000313" key="2">
    <source>
        <dbReference type="EMBL" id="KAK1593344.1"/>
    </source>
</evidence>
<evidence type="ECO:0000313" key="3">
    <source>
        <dbReference type="Proteomes" id="UP001230504"/>
    </source>
</evidence>
<name>A0AAD8V584_9PEZI</name>
<dbReference type="RefSeq" id="XP_060414655.1">
    <property type="nucleotide sequence ID" value="XM_060560025.1"/>
</dbReference>
<dbReference type="Proteomes" id="UP001230504">
    <property type="component" value="Unassembled WGS sequence"/>
</dbReference>
<organism evidence="2 3">
    <name type="scientific">Colletotrichum navitas</name>
    <dbReference type="NCBI Taxonomy" id="681940"/>
    <lineage>
        <taxon>Eukaryota</taxon>
        <taxon>Fungi</taxon>
        <taxon>Dikarya</taxon>
        <taxon>Ascomycota</taxon>
        <taxon>Pezizomycotina</taxon>
        <taxon>Sordariomycetes</taxon>
        <taxon>Hypocreomycetidae</taxon>
        <taxon>Glomerellales</taxon>
        <taxon>Glomerellaceae</taxon>
        <taxon>Colletotrichum</taxon>
        <taxon>Colletotrichum graminicola species complex</taxon>
    </lineage>
</organism>
<evidence type="ECO:0000256" key="1">
    <source>
        <dbReference type="SAM" id="MobiDB-lite"/>
    </source>
</evidence>
<comment type="caution">
    <text evidence="2">The sequence shown here is derived from an EMBL/GenBank/DDBJ whole genome shotgun (WGS) entry which is preliminary data.</text>
</comment>
<dbReference type="AlphaFoldDB" id="A0AAD8V584"/>
<accession>A0AAD8V584</accession>
<dbReference type="EMBL" id="JAHLJV010000026">
    <property type="protein sequence ID" value="KAK1593344.1"/>
    <property type="molecule type" value="Genomic_DNA"/>
</dbReference>
<reference evidence="2" key="1">
    <citation type="submission" date="2021-06" db="EMBL/GenBank/DDBJ databases">
        <title>Comparative genomics, transcriptomics and evolutionary studies reveal genomic signatures of adaptation to plant cell wall in hemibiotrophic fungi.</title>
        <authorList>
            <consortium name="DOE Joint Genome Institute"/>
            <person name="Baroncelli R."/>
            <person name="Diaz J.F."/>
            <person name="Benocci T."/>
            <person name="Peng M."/>
            <person name="Battaglia E."/>
            <person name="Haridas S."/>
            <person name="Andreopoulos W."/>
            <person name="Labutti K."/>
            <person name="Pangilinan J."/>
            <person name="Floch G.L."/>
            <person name="Makela M.R."/>
            <person name="Henrissat B."/>
            <person name="Grigoriev I.V."/>
            <person name="Crouch J.A."/>
            <person name="De Vries R.P."/>
            <person name="Sukno S.A."/>
            <person name="Thon M.R."/>
        </authorList>
    </citation>
    <scope>NUCLEOTIDE SEQUENCE</scope>
    <source>
        <strain evidence="2">CBS 125086</strain>
    </source>
</reference>
<sequence>MDVIVKAKGATSASDWRRTNIEVYAPLKNWMLDPLTAVLMRPVLLRPHPSWKTLMALILDPIVGTVCFLWPCRLLSTIPTTPAFHSSNCKFADLVSDTTLDASLIEPLTSGQVDDVAGGMRLAASPYAANLRPSFRGHHLGFQEIQDTPAAKTRKTPASRPNFSANPSPTRQLPTRLVRYPNSNTTPRHWGLTAAHDWPSFASLESLHLKLRQDERPEGRIGVLPRRLGVSVCLFTQLFAAMDPLGQDPGFPGKPVCTNTSWSTPH</sequence>